<dbReference type="Gene3D" id="3.30.1180.20">
    <property type="entry name" value="Dihydroxyacetone kinase, domain 2"/>
    <property type="match status" value="1"/>
</dbReference>
<dbReference type="InterPro" id="IPR050861">
    <property type="entry name" value="Dihydroxyacetone_Kinase"/>
</dbReference>
<feature type="domain" description="DhaK" evidence="6">
    <location>
        <begin position="7"/>
        <end position="329"/>
    </location>
</feature>
<reference evidence="7 8" key="1">
    <citation type="submission" date="2018-02" db="EMBL/GenBank/DDBJ databases">
        <title>Genomic Encyclopedia of Archaeal and Bacterial Type Strains, Phase II (KMG-II): from individual species to whole genera.</title>
        <authorList>
            <person name="Goeker M."/>
        </authorList>
    </citation>
    <scope>NUCLEOTIDE SEQUENCE [LARGE SCALE GENOMIC DNA]</scope>
    <source>
        <strain evidence="7 8">DSM 22857</strain>
    </source>
</reference>
<dbReference type="SUPFAM" id="SSF101473">
    <property type="entry name" value="DhaL-like"/>
    <property type="match status" value="1"/>
</dbReference>
<evidence type="ECO:0000256" key="2">
    <source>
        <dbReference type="ARBA" id="ARBA00022741"/>
    </source>
</evidence>
<dbReference type="OrthoDB" id="9806345at2"/>
<dbReference type="SUPFAM" id="SSF82549">
    <property type="entry name" value="DAK1/DegV-like"/>
    <property type="match status" value="1"/>
</dbReference>
<evidence type="ECO:0000313" key="8">
    <source>
        <dbReference type="Proteomes" id="UP000239485"/>
    </source>
</evidence>
<dbReference type="NCBIfam" id="NF011049">
    <property type="entry name" value="PRK14479.1"/>
    <property type="match status" value="1"/>
</dbReference>
<evidence type="ECO:0000256" key="3">
    <source>
        <dbReference type="ARBA" id="ARBA00022777"/>
    </source>
</evidence>
<dbReference type="Gene3D" id="1.25.40.340">
    <property type="match status" value="1"/>
</dbReference>
<dbReference type="FunFam" id="3.40.50.10440:FF:000001">
    <property type="entry name" value="Dihydroxyacetone kinase, DhaK subunit"/>
    <property type="match status" value="1"/>
</dbReference>
<dbReference type="Pfam" id="PF02734">
    <property type="entry name" value="Dak2"/>
    <property type="match status" value="1"/>
</dbReference>
<dbReference type="SMART" id="SM01120">
    <property type="entry name" value="Dak2"/>
    <property type="match status" value="1"/>
</dbReference>
<dbReference type="GO" id="GO:0019563">
    <property type="term" value="P:glycerol catabolic process"/>
    <property type="evidence" value="ECO:0007669"/>
    <property type="project" value="TreeGrafter"/>
</dbReference>
<dbReference type="Pfam" id="PF02733">
    <property type="entry name" value="Dak1"/>
    <property type="match status" value="1"/>
</dbReference>
<dbReference type="GO" id="GO:0004371">
    <property type="term" value="F:glycerone kinase activity"/>
    <property type="evidence" value="ECO:0007669"/>
    <property type="project" value="InterPro"/>
</dbReference>
<dbReference type="GO" id="GO:0005524">
    <property type="term" value="F:ATP binding"/>
    <property type="evidence" value="ECO:0007669"/>
    <property type="project" value="UniProtKB-KW"/>
</dbReference>
<dbReference type="PROSITE" id="PS51481">
    <property type="entry name" value="DHAK"/>
    <property type="match status" value="1"/>
</dbReference>
<keyword evidence="4" id="KW-0067">ATP-binding</keyword>
<proteinExistence type="predicted"/>
<dbReference type="FunFam" id="1.25.40.340:FF:000002">
    <property type="entry name" value="Dihydroxyacetone kinase, L subunit"/>
    <property type="match status" value="1"/>
</dbReference>
<organism evidence="7 8">
    <name type="scientific">Kineococcus xinjiangensis</name>
    <dbReference type="NCBI Taxonomy" id="512762"/>
    <lineage>
        <taxon>Bacteria</taxon>
        <taxon>Bacillati</taxon>
        <taxon>Actinomycetota</taxon>
        <taxon>Actinomycetes</taxon>
        <taxon>Kineosporiales</taxon>
        <taxon>Kineosporiaceae</taxon>
        <taxon>Kineococcus</taxon>
    </lineage>
</organism>
<evidence type="ECO:0000313" key="7">
    <source>
        <dbReference type="EMBL" id="PPK94630.1"/>
    </source>
</evidence>
<accession>A0A2S6IKF1</accession>
<dbReference type="AlphaFoldDB" id="A0A2S6IKF1"/>
<dbReference type="Proteomes" id="UP000239485">
    <property type="component" value="Unassembled WGS sequence"/>
</dbReference>
<keyword evidence="1" id="KW-0808">Transferase</keyword>
<dbReference type="PANTHER" id="PTHR28629:SF4">
    <property type="entry name" value="TRIOKINASE_FMN CYCLASE"/>
    <property type="match status" value="1"/>
</dbReference>
<dbReference type="GO" id="GO:0005829">
    <property type="term" value="C:cytosol"/>
    <property type="evidence" value="ECO:0007669"/>
    <property type="project" value="TreeGrafter"/>
</dbReference>
<dbReference type="RefSeq" id="WP_104432940.1">
    <property type="nucleotide sequence ID" value="NZ_PTJD01000007.1"/>
</dbReference>
<name>A0A2S6IKF1_9ACTN</name>
<sequence length="571" mass="57896">MTRIFGDPSSFVDEALQGFTDIYSTYVQRVPGGVLRSTATPEGKVAVVVGGGSGHYPAFAGYVGPGGADAAVCGDVFASPSTRLVYDVAKAANRGGGVVLGFGNYAGDILNFGLAAERLRADGIPAELLVVTDDVASEGKGANGQRRGIAGDVVAFKIAGAAAEAGYDFKGVLTVANRANDLTRSMGIAFSGCTLPGETEPLFTVPDGHMGIGLGIHGEPGISEEPTGTPDEIAELLIQPVLDARPEGATDGGRIAVIVNGLGSTKYEELFLLYGRIAAKLRERGYDIVAPEVGELVTSLDMAGASLTVTWLDEELERLWTAPIQCPALSRGQVIETTPAPRFEPPAQEQADYSGTPAEAAAAGQRVDAVIQAVAKALHEAEPELGRIDAVAGDGDHGVGMARGSRAAAEAAAKASAAGAGAGSVLAAAADGWADRAGGTSGVVWGVLLRSFAEQLGDSGKPDAAAVARGARAAFDGVTRLGGAKPGDKTLVDALAPFATTLSERVEAGDDLLTAWAAAAEAATAAADATKELRPQIGRARPLAERSLGHPDAGAISLALVTRTAHAALQS</sequence>
<dbReference type="InterPro" id="IPR004006">
    <property type="entry name" value="DhaK_dom"/>
</dbReference>
<comment type="caution">
    <text evidence="7">The sequence shown here is derived from an EMBL/GenBank/DDBJ whole genome shotgun (WGS) entry which is preliminary data.</text>
</comment>
<keyword evidence="8" id="KW-1185">Reference proteome</keyword>
<evidence type="ECO:0000259" key="5">
    <source>
        <dbReference type="PROSITE" id="PS51480"/>
    </source>
</evidence>
<evidence type="ECO:0000259" key="6">
    <source>
        <dbReference type="PROSITE" id="PS51481"/>
    </source>
</evidence>
<keyword evidence="3 7" id="KW-0418">Kinase</keyword>
<protein>
    <submittedName>
        <fullName evidence="7">Dihydroxyacetone kinase</fullName>
    </submittedName>
</protein>
<feature type="domain" description="DhaL" evidence="5">
    <location>
        <begin position="365"/>
        <end position="567"/>
    </location>
</feature>
<dbReference type="InterPro" id="IPR004007">
    <property type="entry name" value="DhaL_dom"/>
</dbReference>
<dbReference type="PANTHER" id="PTHR28629">
    <property type="entry name" value="TRIOKINASE/FMN CYCLASE"/>
    <property type="match status" value="1"/>
</dbReference>
<evidence type="ECO:0000256" key="4">
    <source>
        <dbReference type="ARBA" id="ARBA00022840"/>
    </source>
</evidence>
<dbReference type="EMBL" id="PTJD01000007">
    <property type="protein sequence ID" value="PPK94630.1"/>
    <property type="molecule type" value="Genomic_DNA"/>
</dbReference>
<keyword evidence="2" id="KW-0547">Nucleotide-binding</keyword>
<evidence type="ECO:0000256" key="1">
    <source>
        <dbReference type="ARBA" id="ARBA00022679"/>
    </source>
</evidence>
<dbReference type="Gene3D" id="3.40.50.10440">
    <property type="entry name" value="Dihydroxyacetone kinase, domain 1"/>
    <property type="match status" value="1"/>
</dbReference>
<dbReference type="PROSITE" id="PS51480">
    <property type="entry name" value="DHAL"/>
    <property type="match status" value="1"/>
</dbReference>
<gene>
    <name evidence="7" type="ORF">CLV92_107133</name>
</gene>
<dbReference type="InterPro" id="IPR036117">
    <property type="entry name" value="DhaL_dom_sf"/>
</dbReference>